<name>A0A7J6HHT9_CANSA</name>
<organism evidence="4 5">
    <name type="scientific">Cannabis sativa</name>
    <name type="common">Hemp</name>
    <name type="synonym">Marijuana</name>
    <dbReference type="NCBI Taxonomy" id="3483"/>
    <lineage>
        <taxon>Eukaryota</taxon>
        <taxon>Viridiplantae</taxon>
        <taxon>Streptophyta</taxon>
        <taxon>Embryophyta</taxon>
        <taxon>Tracheophyta</taxon>
        <taxon>Spermatophyta</taxon>
        <taxon>Magnoliopsida</taxon>
        <taxon>eudicotyledons</taxon>
        <taxon>Gunneridae</taxon>
        <taxon>Pentapetalae</taxon>
        <taxon>rosids</taxon>
        <taxon>fabids</taxon>
        <taxon>Rosales</taxon>
        <taxon>Cannabaceae</taxon>
        <taxon>Cannabis</taxon>
    </lineage>
</organism>
<reference evidence="4 5" key="1">
    <citation type="journal article" date="2020" name="bioRxiv">
        <title>Sequence and annotation of 42 cannabis genomes reveals extensive copy number variation in cannabinoid synthesis and pathogen resistance genes.</title>
        <authorList>
            <person name="Mckernan K.J."/>
            <person name="Helbert Y."/>
            <person name="Kane L.T."/>
            <person name="Ebling H."/>
            <person name="Zhang L."/>
            <person name="Liu B."/>
            <person name="Eaton Z."/>
            <person name="Mclaughlin S."/>
            <person name="Kingan S."/>
            <person name="Baybayan P."/>
            <person name="Concepcion G."/>
            <person name="Jordan M."/>
            <person name="Riva A."/>
            <person name="Barbazuk W."/>
            <person name="Harkins T."/>
        </authorList>
    </citation>
    <scope>NUCLEOTIDE SEQUENCE [LARGE SCALE GENOMIC DNA]</scope>
    <source>
        <strain evidence="5">cv. Jamaican Lion 4</strain>
        <tissue evidence="4">Leaf</tissue>
    </source>
</reference>
<keyword evidence="2" id="KW-0732">Signal</keyword>
<keyword evidence="3" id="KW-0812">Transmembrane</keyword>
<dbReference type="AlphaFoldDB" id="A0A7J6HHT9"/>
<dbReference type="EMBL" id="JAATIP010000011">
    <property type="protein sequence ID" value="KAF4394268.1"/>
    <property type="molecule type" value="Genomic_DNA"/>
</dbReference>
<dbReference type="PANTHER" id="PTHR45966">
    <property type="entry name" value="GDSL-LIKE LIPASE/ACYLHYDROLASE"/>
    <property type="match status" value="1"/>
</dbReference>
<accession>A0A7J6HHT9</accession>
<dbReference type="PANTHER" id="PTHR45966:SF13">
    <property type="entry name" value="GDSL ESTERASE_LIPASE"/>
    <property type="match status" value="1"/>
</dbReference>
<gene>
    <name evidence="4" type="ORF">F8388_005902</name>
</gene>
<keyword evidence="3" id="KW-0472">Membrane</keyword>
<evidence type="ECO:0000313" key="5">
    <source>
        <dbReference type="Proteomes" id="UP000525078"/>
    </source>
</evidence>
<evidence type="ECO:0000256" key="2">
    <source>
        <dbReference type="ARBA" id="ARBA00022729"/>
    </source>
</evidence>
<evidence type="ECO:0000256" key="3">
    <source>
        <dbReference type="SAM" id="Phobius"/>
    </source>
</evidence>
<feature type="transmembrane region" description="Helical" evidence="3">
    <location>
        <begin position="12"/>
        <end position="30"/>
    </location>
</feature>
<protein>
    <submittedName>
        <fullName evidence="4">Uncharacterized protein</fullName>
    </submittedName>
</protein>
<dbReference type="GO" id="GO:0016298">
    <property type="term" value="F:lipase activity"/>
    <property type="evidence" value="ECO:0007669"/>
    <property type="project" value="TreeGrafter"/>
</dbReference>
<evidence type="ECO:0000313" key="4">
    <source>
        <dbReference type="EMBL" id="KAF4394268.1"/>
    </source>
</evidence>
<dbReference type="Proteomes" id="UP000525078">
    <property type="component" value="Unassembled WGS sequence"/>
</dbReference>
<dbReference type="InterPro" id="IPR036514">
    <property type="entry name" value="SGNH_hydro_sf"/>
</dbReference>
<dbReference type="InterPro" id="IPR001087">
    <property type="entry name" value="GDSL"/>
</dbReference>
<comment type="caution">
    <text evidence="4">The sequence shown here is derived from an EMBL/GenBank/DDBJ whole genome shotgun (WGS) entry which is preliminary data.</text>
</comment>
<keyword evidence="3" id="KW-1133">Transmembrane helix</keyword>
<evidence type="ECO:0000256" key="1">
    <source>
        <dbReference type="ARBA" id="ARBA00008668"/>
    </source>
</evidence>
<comment type="similarity">
    <text evidence="1">Belongs to the 'GDSL' lipolytic enzyme family.</text>
</comment>
<proteinExistence type="inferred from homology"/>
<dbReference type="InterPro" id="IPR044552">
    <property type="entry name" value="GLIP1-5/GLL25"/>
</dbReference>
<dbReference type="Gene3D" id="3.40.50.1110">
    <property type="entry name" value="SGNH hydrolase"/>
    <property type="match status" value="1"/>
</dbReference>
<sequence length="306" mass="34123">MDYQKRFYKYNSNYINVPLLLPFLLCILMGNNNNINNPWSFGLAASLSNNNNTNSSNVLSRTIFSFGDSLLDAGNNHFNKNCSSQADFPPYGSTFFHRPTGRFTNGRTVVDFISEYIGIDLQKPFLEAQMAVSNGTWKAYPSNGINFASAGSGVLGDTGSIFKPEVFIQTMLTEVGKLVEQLYKHGARRIGLLSLGPVGCVPARVLIGGPTKKCYGKMNKMVKDYNKGLESFKNVSEACCGEGVLRGEVQCGREGYKICEKPEEYLFWDYFHPTEHAYKIISKALWTGSTLRIRPVNIKTLAYMTL</sequence>
<dbReference type="Pfam" id="PF00657">
    <property type="entry name" value="Lipase_GDSL"/>
    <property type="match status" value="1"/>
</dbReference>